<dbReference type="Pfam" id="PF00072">
    <property type="entry name" value="Response_reg"/>
    <property type="match status" value="1"/>
</dbReference>
<dbReference type="InterPro" id="IPR011006">
    <property type="entry name" value="CheY-like_superfamily"/>
</dbReference>
<dbReference type="SMART" id="SM00448">
    <property type="entry name" value="REC"/>
    <property type="match status" value="1"/>
</dbReference>
<evidence type="ECO:0000256" key="1">
    <source>
        <dbReference type="ARBA" id="ARBA00022553"/>
    </source>
</evidence>
<keyword evidence="5" id="KW-1185">Reference proteome</keyword>
<dbReference type="GO" id="GO:0000160">
    <property type="term" value="P:phosphorelay signal transduction system"/>
    <property type="evidence" value="ECO:0007669"/>
    <property type="project" value="InterPro"/>
</dbReference>
<dbReference type="InterPro" id="IPR001789">
    <property type="entry name" value="Sig_transdc_resp-reg_receiver"/>
</dbReference>
<dbReference type="Proteomes" id="UP000237682">
    <property type="component" value="Unassembled WGS sequence"/>
</dbReference>
<evidence type="ECO:0000313" key="4">
    <source>
        <dbReference type="EMBL" id="PRH88445.1"/>
    </source>
</evidence>
<dbReference type="PANTHER" id="PTHR44591">
    <property type="entry name" value="STRESS RESPONSE REGULATOR PROTEIN 1"/>
    <property type="match status" value="1"/>
</dbReference>
<dbReference type="AlphaFoldDB" id="A0A2S9QGI5"/>
<organism evidence="4 5">
    <name type="scientific">Labrys okinawensis</name>
    <dbReference type="NCBI Taxonomy" id="346911"/>
    <lineage>
        <taxon>Bacteria</taxon>
        <taxon>Pseudomonadati</taxon>
        <taxon>Pseudomonadota</taxon>
        <taxon>Alphaproteobacteria</taxon>
        <taxon>Hyphomicrobiales</taxon>
        <taxon>Xanthobacteraceae</taxon>
        <taxon>Labrys</taxon>
    </lineage>
</organism>
<proteinExistence type="predicted"/>
<dbReference type="OrthoDB" id="7210814at2"/>
<name>A0A2S9QGI5_9HYPH</name>
<feature type="modified residue" description="4-aspartylphosphate" evidence="2">
    <location>
        <position position="58"/>
    </location>
</feature>
<dbReference type="PANTHER" id="PTHR44591:SF21">
    <property type="entry name" value="TWO-COMPONENT RESPONSE REGULATOR"/>
    <property type="match status" value="1"/>
</dbReference>
<dbReference type="Gene3D" id="3.40.50.2300">
    <property type="match status" value="1"/>
</dbReference>
<evidence type="ECO:0000256" key="2">
    <source>
        <dbReference type="PROSITE-ProRule" id="PRU00169"/>
    </source>
</evidence>
<feature type="domain" description="Response regulatory" evidence="3">
    <location>
        <begin position="8"/>
        <end position="122"/>
    </location>
</feature>
<reference evidence="4 5" key="1">
    <citation type="submission" date="2018-02" db="EMBL/GenBank/DDBJ databases">
        <title>Whole genome sequencing of endophytic bacterium.</title>
        <authorList>
            <person name="Eedara R."/>
            <person name="Podile A.R."/>
        </authorList>
    </citation>
    <scope>NUCLEOTIDE SEQUENCE [LARGE SCALE GENOMIC DNA]</scope>
    <source>
        <strain evidence="4 5">RP1T</strain>
    </source>
</reference>
<dbReference type="EMBL" id="PUEJ01000002">
    <property type="protein sequence ID" value="PRH88445.1"/>
    <property type="molecule type" value="Genomic_DNA"/>
</dbReference>
<dbReference type="SUPFAM" id="SSF52172">
    <property type="entry name" value="CheY-like"/>
    <property type="match status" value="1"/>
</dbReference>
<comment type="caution">
    <text evidence="4">The sequence shown here is derived from an EMBL/GenBank/DDBJ whole genome shotgun (WGS) entry which is preliminary data.</text>
</comment>
<dbReference type="RefSeq" id="WP_105860796.1">
    <property type="nucleotide sequence ID" value="NZ_PUEJ01000002.1"/>
</dbReference>
<sequence>MADPDKRTILVVEDEAVIQLLVVDILNDLGFATLEAKDADSAIPLLEGPQSIDLLITDIGLPGMNGWDLARRARKARPALKVLFLTGYEAAERQELEMDQGQDVIVKPFETGEFEAKVYSMLPAS</sequence>
<gene>
    <name evidence="4" type="ORF">C5L14_04155</name>
</gene>
<dbReference type="PROSITE" id="PS50110">
    <property type="entry name" value="RESPONSE_REGULATORY"/>
    <property type="match status" value="1"/>
</dbReference>
<evidence type="ECO:0000313" key="5">
    <source>
        <dbReference type="Proteomes" id="UP000237682"/>
    </source>
</evidence>
<dbReference type="InterPro" id="IPR050595">
    <property type="entry name" value="Bact_response_regulator"/>
</dbReference>
<protein>
    <recommendedName>
        <fullName evidence="3">Response regulatory domain-containing protein</fullName>
    </recommendedName>
</protein>
<keyword evidence="1 2" id="KW-0597">Phosphoprotein</keyword>
<accession>A0A2S9QGI5</accession>
<evidence type="ECO:0000259" key="3">
    <source>
        <dbReference type="PROSITE" id="PS50110"/>
    </source>
</evidence>